<accession>A0A8X6N044</accession>
<evidence type="ECO:0000313" key="1">
    <source>
        <dbReference type="EMBL" id="GFS87118.1"/>
    </source>
</evidence>
<proteinExistence type="predicted"/>
<evidence type="ECO:0000313" key="2">
    <source>
        <dbReference type="Proteomes" id="UP000887013"/>
    </source>
</evidence>
<name>A0A8X6N044_NEPPI</name>
<comment type="caution">
    <text evidence="1">The sequence shown here is derived from an EMBL/GenBank/DDBJ whole genome shotgun (WGS) entry which is preliminary data.</text>
</comment>
<dbReference type="EMBL" id="BMAW01052727">
    <property type="protein sequence ID" value="GFS87118.1"/>
    <property type="molecule type" value="Genomic_DNA"/>
</dbReference>
<keyword evidence="2" id="KW-1185">Reference proteome</keyword>
<sequence length="85" mass="9218">MRVSKACISNISQNNDFQRQNGVACQMLSLEYLLFSAAPEESLLSSQALIVDKTSLDCSCHFGLDVGVSGKLLSSPSFVRCVDSR</sequence>
<organism evidence="1 2">
    <name type="scientific">Nephila pilipes</name>
    <name type="common">Giant wood spider</name>
    <name type="synonym">Nephila maculata</name>
    <dbReference type="NCBI Taxonomy" id="299642"/>
    <lineage>
        <taxon>Eukaryota</taxon>
        <taxon>Metazoa</taxon>
        <taxon>Ecdysozoa</taxon>
        <taxon>Arthropoda</taxon>
        <taxon>Chelicerata</taxon>
        <taxon>Arachnida</taxon>
        <taxon>Araneae</taxon>
        <taxon>Araneomorphae</taxon>
        <taxon>Entelegynae</taxon>
        <taxon>Araneoidea</taxon>
        <taxon>Nephilidae</taxon>
        <taxon>Nephila</taxon>
    </lineage>
</organism>
<protein>
    <submittedName>
        <fullName evidence="1">Uncharacterized protein</fullName>
    </submittedName>
</protein>
<dbReference type="AlphaFoldDB" id="A0A8X6N044"/>
<dbReference type="Proteomes" id="UP000887013">
    <property type="component" value="Unassembled WGS sequence"/>
</dbReference>
<reference evidence="1" key="1">
    <citation type="submission" date="2020-08" db="EMBL/GenBank/DDBJ databases">
        <title>Multicomponent nature underlies the extraordinary mechanical properties of spider dragline silk.</title>
        <authorList>
            <person name="Kono N."/>
            <person name="Nakamura H."/>
            <person name="Mori M."/>
            <person name="Yoshida Y."/>
            <person name="Ohtoshi R."/>
            <person name="Malay A.D."/>
            <person name="Moran D.A.P."/>
            <person name="Tomita M."/>
            <person name="Numata K."/>
            <person name="Arakawa K."/>
        </authorList>
    </citation>
    <scope>NUCLEOTIDE SEQUENCE</scope>
</reference>
<gene>
    <name evidence="1" type="ORF">NPIL_408681</name>
</gene>